<keyword evidence="3" id="KW-0808">Transferase</keyword>
<dbReference type="CDD" id="cd00570">
    <property type="entry name" value="GST_N_family"/>
    <property type="match status" value="1"/>
</dbReference>
<dbReference type="SUPFAM" id="SSF52833">
    <property type="entry name" value="Thioredoxin-like"/>
    <property type="match status" value="1"/>
</dbReference>
<dbReference type="SUPFAM" id="SSF47616">
    <property type="entry name" value="GST C-terminal domain-like"/>
    <property type="match status" value="1"/>
</dbReference>
<feature type="domain" description="GST N-terminal" evidence="1">
    <location>
        <begin position="1"/>
        <end position="87"/>
    </location>
</feature>
<dbReference type="PROSITE" id="PS50404">
    <property type="entry name" value="GST_NTER"/>
    <property type="match status" value="1"/>
</dbReference>
<dbReference type="Gene3D" id="3.40.30.10">
    <property type="entry name" value="Glutaredoxin"/>
    <property type="match status" value="1"/>
</dbReference>
<dbReference type="Pfam" id="PF25907">
    <property type="entry name" value="DUF7962"/>
    <property type="match status" value="1"/>
</dbReference>
<keyword evidence="4" id="KW-1185">Reference proteome</keyword>
<dbReference type="InterPro" id="IPR036282">
    <property type="entry name" value="Glutathione-S-Trfase_C_sf"/>
</dbReference>
<dbReference type="PROSITE" id="PS50405">
    <property type="entry name" value="GST_CTER"/>
    <property type="match status" value="1"/>
</dbReference>
<dbReference type="EMBL" id="QVRA01000004">
    <property type="protein sequence ID" value="RJG56142.1"/>
    <property type="molecule type" value="Genomic_DNA"/>
</dbReference>
<evidence type="ECO:0000313" key="3">
    <source>
        <dbReference type="EMBL" id="RJG56142.1"/>
    </source>
</evidence>
<reference evidence="3 4" key="1">
    <citation type="submission" date="2018-08" db="EMBL/GenBank/DDBJ databases">
        <title>Sphingobium sp. EO9.</title>
        <authorList>
            <person name="Park Y."/>
            <person name="Kim K.H."/>
            <person name="Jeon C.O."/>
        </authorList>
    </citation>
    <scope>NUCLEOTIDE SEQUENCE [LARGE SCALE GENOMIC DNA]</scope>
    <source>
        <strain evidence="3 4">EO9</strain>
    </source>
</reference>
<sequence>MTTILYHGQPNGPSFTVLAAAFEKDVDLDLRAIDLVAGERHSTALPHPLEVDQSIEGEGPVLVVDGVAMTDSVFLACYLDEVGSGPALRPADPYARWQMMAWCRYVIERVAPAVACLGVASAPPAAVPAGIVSADLEGRWRDAVAGRADDAQLTDSRAKIGQAVEKIETQLADGRDWLMGNFSIADLESYAWLAGMRGIVPSAFAASPLTDAWEARLRARPAVARALGLATVAHPEAIWAPGPEINRWG</sequence>
<dbReference type="OrthoDB" id="7547654at2"/>
<dbReference type="InterPro" id="IPR058268">
    <property type="entry name" value="DUF7962"/>
</dbReference>
<gene>
    <name evidence="3" type="ORF">D0Z70_05655</name>
</gene>
<dbReference type="Gene3D" id="1.20.1050.10">
    <property type="match status" value="1"/>
</dbReference>
<dbReference type="AlphaFoldDB" id="A0A418YV78"/>
<dbReference type="RefSeq" id="WP_119744481.1">
    <property type="nucleotide sequence ID" value="NZ_QVRA01000004.1"/>
</dbReference>
<dbReference type="Proteomes" id="UP000283469">
    <property type="component" value="Unassembled WGS sequence"/>
</dbReference>
<proteinExistence type="predicted"/>
<dbReference type="InterPro" id="IPR004045">
    <property type="entry name" value="Glutathione_S-Trfase_N"/>
</dbReference>
<name>A0A418YV78_9SPHN</name>
<evidence type="ECO:0000313" key="4">
    <source>
        <dbReference type="Proteomes" id="UP000283469"/>
    </source>
</evidence>
<dbReference type="PANTHER" id="PTHR44051">
    <property type="entry name" value="GLUTATHIONE S-TRANSFERASE-RELATED"/>
    <property type="match status" value="1"/>
</dbReference>
<dbReference type="InterPro" id="IPR010987">
    <property type="entry name" value="Glutathione-S-Trfase_C-like"/>
</dbReference>
<feature type="domain" description="GST C-terminal" evidence="2">
    <location>
        <begin position="92"/>
        <end position="239"/>
    </location>
</feature>
<protein>
    <submittedName>
        <fullName evidence="3">Glutathione S-transferase family protein</fullName>
    </submittedName>
</protein>
<organism evidence="3 4">
    <name type="scientific">Sphingobium terrigena</name>
    <dbReference type="NCBI Taxonomy" id="2304063"/>
    <lineage>
        <taxon>Bacteria</taxon>
        <taxon>Pseudomonadati</taxon>
        <taxon>Pseudomonadota</taxon>
        <taxon>Alphaproteobacteria</taxon>
        <taxon>Sphingomonadales</taxon>
        <taxon>Sphingomonadaceae</taxon>
        <taxon>Sphingobium</taxon>
    </lineage>
</organism>
<accession>A0A418YV78</accession>
<dbReference type="GO" id="GO:0016740">
    <property type="term" value="F:transferase activity"/>
    <property type="evidence" value="ECO:0007669"/>
    <property type="project" value="UniProtKB-KW"/>
</dbReference>
<comment type="caution">
    <text evidence="3">The sequence shown here is derived from an EMBL/GenBank/DDBJ whole genome shotgun (WGS) entry which is preliminary data.</text>
</comment>
<evidence type="ECO:0000259" key="2">
    <source>
        <dbReference type="PROSITE" id="PS50405"/>
    </source>
</evidence>
<dbReference type="InterPro" id="IPR036249">
    <property type="entry name" value="Thioredoxin-like_sf"/>
</dbReference>
<evidence type="ECO:0000259" key="1">
    <source>
        <dbReference type="PROSITE" id="PS50404"/>
    </source>
</evidence>
<dbReference type="PANTHER" id="PTHR44051:SF8">
    <property type="entry name" value="GLUTATHIONE S-TRANSFERASE GSTA"/>
    <property type="match status" value="1"/>
</dbReference>